<comment type="caution">
    <text evidence="1">The sequence shown here is derived from an EMBL/GenBank/DDBJ whole genome shotgun (WGS) entry which is preliminary data.</text>
</comment>
<gene>
    <name evidence="1" type="ORF">ACEZDB_36025</name>
</gene>
<dbReference type="GO" id="GO:0004519">
    <property type="term" value="F:endonuclease activity"/>
    <property type="evidence" value="ECO:0007669"/>
    <property type="project" value="UniProtKB-KW"/>
</dbReference>
<sequence>MSAGGSPEGGLPPTKYSSMSAAAKAAFLGLRPACEICGHVSMEVDHDHTTGLVRGALCRRCNSRLGSLEAALRLPSTQFQSLAADLHFAFLSDGAVNVAKQDLAYLGMTLEHFTGLLRKVHEQLVLHYVYWVEVTGIHPGRDTAWTKIGPLADRQEAVRHRDRLRATPFQELWIVTTWEPDDGINSPCPRGLVASGGTQGAIETYHELRTPVPMDAYHAKSREYLDLVVPVLLSRPLTEQQIRSAHWNPRVALPRSRAELLELCGDHYKAGWVDLAVRIAVEDLGQTLPDPRWTVHSTARWHWREVLAVWRDHQAPRA</sequence>
<dbReference type="InterPro" id="IPR004211">
    <property type="entry name" value="Endonuclease_7"/>
</dbReference>
<dbReference type="Pfam" id="PF02945">
    <property type="entry name" value="Endonuclease_7"/>
    <property type="match status" value="1"/>
</dbReference>
<evidence type="ECO:0000313" key="2">
    <source>
        <dbReference type="Proteomes" id="UP001592530"/>
    </source>
</evidence>
<reference evidence="1 2" key="1">
    <citation type="submission" date="2024-09" db="EMBL/GenBank/DDBJ databases">
        <authorList>
            <person name="Lee S.D."/>
        </authorList>
    </citation>
    <scope>NUCLEOTIDE SEQUENCE [LARGE SCALE GENOMIC DNA]</scope>
    <source>
        <strain evidence="1 2">N1-3</strain>
    </source>
</reference>
<dbReference type="EMBL" id="JBHEZY010000024">
    <property type="protein sequence ID" value="MFC1436056.1"/>
    <property type="molecule type" value="Genomic_DNA"/>
</dbReference>
<dbReference type="Gene3D" id="3.40.1800.10">
    <property type="entry name" value="His-Me finger endonucleases"/>
    <property type="match status" value="1"/>
</dbReference>
<dbReference type="InterPro" id="IPR044925">
    <property type="entry name" value="His-Me_finger_sf"/>
</dbReference>
<keyword evidence="1" id="KW-0255">Endonuclease</keyword>
<dbReference type="InterPro" id="IPR038563">
    <property type="entry name" value="Endonuclease_7_sf"/>
</dbReference>
<name>A0ABV6XCS8_9ACTN</name>
<organism evidence="1 2">
    <name type="scientific">Streptacidiphilus alkalitolerans</name>
    <dbReference type="NCBI Taxonomy" id="3342712"/>
    <lineage>
        <taxon>Bacteria</taxon>
        <taxon>Bacillati</taxon>
        <taxon>Actinomycetota</taxon>
        <taxon>Actinomycetes</taxon>
        <taxon>Kitasatosporales</taxon>
        <taxon>Streptomycetaceae</taxon>
        <taxon>Streptacidiphilus</taxon>
    </lineage>
</organism>
<accession>A0ABV6XCS8</accession>
<keyword evidence="1" id="KW-0540">Nuclease</keyword>
<evidence type="ECO:0000313" key="1">
    <source>
        <dbReference type="EMBL" id="MFC1436056.1"/>
    </source>
</evidence>
<dbReference type="Proteomes" id="UP001592530">
    <property type="component" value="Unassembled WGS sequence"/>
</dbReference>
<proteinExistence type="predicted"/>
<dbReference type="RefSeq" id="WP_380559497.1">
    <property type="nucleotide sequence ID" value="NZ_JBHEZY010000024.1"/>
</dbReference>
<dbReference type="SUPFAM" id="SSF54060">
    <property type="entry name" value="His-Me finger endonucleases"/>
    <property type="match status" value="1"/>
</dbReference>
<keyword evidence="1" id="KW-0378">Hydrolase</keyword>
<protein>
    <submittedName>
        <fullName evidence="1">Endonuclease domain-containing protein</fullName>
    </submittedName>
</protein>